<accession>X1URZ6</accession>
<reference evidence="1" key="1">
    <citation type="journal article" date="2014" name="Front. Microbiol.">
        <title>High frequency of phylogenetically diverse reductive dehalogenase-homologous genes in deep subseafloor sedimentary metagenomes.</title>
        <authorList>
            <person name="Kawai M."/>
            <person name="Futagami T."/>
            <person name="Toyoda A."/>
            <person name="Takaki Y."/>
            <person name="Nishi S."/>
            <person name="Hori S."/>
            <person name="Arai W."/>
            <person name="Tsubouchi T."/>
            <person name="Morono Y."/>
            <person name="Uchiyama I."/>
            <person name="Ito T."/>
            <person name="Fujiyama A."/>
            <person name="Inagaki F."/>
            <person name="Takami H."/>
        </authorList>
    </citation>
    <scope>NUCLEOTIDE SEQUENCE</scope>
    <source>
        <strain evidence="1">Expedition CK06-06</strain>
    </source>
</reference>
<evidence type="ECO:0000313" key="1">
    <source>
        <dbReference type="EMBL" id="GAI95104.1"/>
    </source>
</evidence>
<organism evidence="1">
    <name type="scientific">marine sediment metagenome</name>
    <dbReference type="NCBI Taxonomy" id="412755"/>
    <lineage>
        <taxon>unclassified sequences</taxon>
        <taxon>metagenomes</taxon>
        <taxon>ecological metagenomes</taxon>
    </lineage>
</organism>
<dbReference type="AlphaFoldDB" id="X1URZ6"/>
<proteinExistence type="predicted"/>
<dbReference type="EMBL" id="BARW01019420">
    <property type="protein sequence ID" value="GAI95104.1"/>
    <property type="molecule type" value="Genomic_DNA"/>
</dbReference>
<name>X1URZ6_9ZZZZ</name>
<sequence length="72" mass="8426">MRKVKDKIKNGGGDKFNLNEITRRLNILDEIYKIAKPALDNFYNYGLRESEVITRQKRLDILDNICQALKSL</sequence>
<gene>
    <name evidence="1" type="ORF">S12H4_33019</name>
</gene>
<comment type="caution">
    <text evidence="1">The sequence shown here is derived from an EMBL/GenBank/DDBJ whole genome shotgun (WGS) entry which is preliminary data.</text>
</comment>
<protein>
    <submittedName>
        <fullName evidence="1">Uncharacterized protein</fullName>
    </submittedName>
</protein>